<name>A0A2H5BQ78_9CAUD</name>
<evidence type="ECO:0000313" key="2">
    <source>
        <dbReference type="EMBL" id="AUG88491.1"/>
    </source>
</evidence>
<proteinExistence type="predicted"/>
<dbReference type="Proteomes" id="UP000240283">
    <property type="component" value="Segment"/>
</dbReference>
<evidence type="ECO:0000313" key="3">
    <source>
        <dbReference type="Proteomes" id="UP000240283"/>
    </source>
</evidence>
<dbReference type="EMBL" id="MG603697">
    <property type="protein sequence ID" value="AUG88491.1"/>
    <property type="molecule type" value="Genomic_DNA"/>
</dbReference>
<sequence length="323" mass="34539">MSFGKSDTSASSQYENNPWAPAAGALEDAVGDAKDVYGEAIKRDTGYIKEMQDMYKGLMDGGNAISPGEVMNRASQYMDPNMIQGMKDANQQQLEGALASQLGGQVQTGTADSSRSGIAAGLATAESNKNLNNQMLDYQNQLVDRAAGDLERQRDIESKAMGGYLQSLQDESMADYFNANAQRDAFGQYLDSILAIGGMGGSGTSSSQSSTTSMSADGASAMMMMSDEKLKKNIKKVGEYEVEDVDGNDVKADGDKPSKKKKKKKTVGKYEYEPTEEGIKKGMKPGKQVGALAQEVKSADAGATMKGEDGFMRVNYAALKEKK</sequence>
<organism evidence="2 3">
    <name type="scientific">Vibrio phage Vp_R1</name>
    <dbReference type="NCBI Taxonomy" id="2059867"/>
    <lineage>
        <taxon>Viruses</taxon>
        <taxon>Duplodnaviria</taxon>
        <taxon>Heunggongvirae</taxon>
        <taxon>Uroviricota</taxon>
        <taxon>Caudoviricetes</taxon>
        <taxon>Grimontviridae</taxon>
        <taxon>Dalianvirus</taxon>
        <taxon>Dalianvirus R1</taxon>
    </lineage>
</organism>
<feature type="compositionally biased region" description="Basic and acidic residues" evidence="1">
    <location>
        <begin position="248"/>
        <end position="257"/>
    </location>
</feature>
<feature type="compositionally biased region" description="Basic residues" evidence="1">
    <location>
        <begin position="258"/>
        <end position="267"/>
    </location>
</feature>
<gene>
    <name evidence="2" type="ORF">VPR_127</name>
</gene>
<feature type="region of interest" description="Disordered" evidence="1">
    <location>
        <begin position="247"/>
        <end position="272"/>
    </location>
</feature>
<evidence type="ECO:0000256" key="1">
    <source>
        <dbReference type="SAM" id="MobiDB-lite"/>
    </source>
</evidence>
<reference evidence="2 3" key="1">
    <citation type="submission" date="2017-12" db="EMBL/GenBank/DDBJ databases">
        <title>Genomic analysis of a novel phage Vp_R1 lytic to Vibrio parahaemolyticus.</title>
        <authorList>
            <person name="Ren H."/>
            <person name="Li Z."/>
        </authorList>
    </citation>
    <scope>NUCLEOTIDE SEQUENCE [LARGE SCALE GENOMIC DNA]</scope>
</reference>
<keyword evidence="3" id="KW-1185">Reference proteome</keyword>
<protein>
    <submittedName>
        <fullName evidence="2">Uncharacterized protein</fullName>
    </submittedName>
</protein>
<accession>A0A2H5BQ78</accession>